<dbReference type="InterPro" id="IPR035892">
    <property type="entry name" value="C2_domain_sf"/>
</dbReference>
<dbReference type="GO" id="GO:0044281">
    <property type="term" value="P:small molecule metabolic process"/>
    <property type="evidence" value="ECO:0007669"/>
    <property type="project" value="UniProtKB-ARBA"/>
</dbReference>
<dbReference type="GO" id="GO:0005886">
    <property type="term" value="C:plasma membrane"/>
    <property type="evidence" value="ECO:0007669"/>
    <property type="project" value="UniProtKB-SubCell"/>
</dbReference>
<evidence type="ECO:0000256" key="17">
    <source>
        <dbReference type="ARBA" id="ARBA00023136"/>
    </source>
</evidence>
<dbReference type="PANTHER" id="PTHR12187">
    <property type="entry name" value="AGAP000124-PA"/>
    <property type="match status" value="1"/>
</dbReference>
<dbReference type="GO" id="GO:0005634">
    <property type="term" value="C:nucleus"/>
    <property type="evidence" value="ECO:0007669"/>
    <property type="project" value="UniProtKB-SubCell"/>
</dbReference>
<keyword evidence="18" id="KW-0539">Nucleus</keyword>
<dbReference type="FunFam" id="2.60.40.150:FF:000038">
    <property type="entry name" value="Type I inositol 3,4-bisphosphate 4-phosphatase"/>
    <property type="match status" value="1"/>
</dbReference>
<evidence type="ECO:0000256" key="25">
    <source>
        <dbReference type="ARBA" id="ARBA00082036"/>
    </source>
</evidence>
<dbReference type="Gene3D" id="3.90.245.10">
    <property type="entry name" value="Ribonucleoside hydrolase-like"/>
    <property type="match status" value="1"/>
</dbReference>
<evidence type="ECO:0000256" key="8">
    <source>
        <dbReference type="ARBA" id="ARBA00009176"/>
    </source>
</evidence>
<dbReference type="InterPro" id="IPR036452">
    <property type="entry name" value="Ribo_hydro-like"/>
</dbReference>
<keyword evidence="14" id="KW-0378">Hydrolase</keyword>
<dbReference type="OrthoDB" id="159395at2759"/>
<comment type="subunit">
    <text evidence="22">Interacts with INPP5F.</text>
</comment>
<comment type="catalytic activity">
    <reaction evidence="21">
        <text>1D-myo-inositol 1,3,4-trisphosphate + H2O = 1D-myo-inositol 1,3-bisphosphate + phosphate</text>
        <dbReference type="Rhea" id="RHEA:43392"/>
        <dbReference type="ChEBI" id="CHEBI:15377"/>
        <dbReference type="ChEBI" id="CHEBI:43474"/>
        <dbReference type="ChEBI" id="CHEBI:58414"/>
        <dbReference type="ChEBI" id="CHEBI:83242"/>
    </reaction>
    <physiologicalReaction direction="left-to-right" evidence="21">
        <dbReference type="Rhea" id="RHEA:43393"/>
    </physiologicalReaction>
</comment>
<evidence type="ECO:0000256" key="20">
    <source>
        <dbReference type="ARBA" id="ARBA00051770"/>
    </source>
</evidence>
<dbReference type="GO" id="GO:0031901">
    <property type="term" value="C:early endosome membrane"/>
    <property type="evidence" value="ECO:0007669"/>
    <property type="project" value="UniProtKB-SubCell"/>
</dbReference>
<accession>Q4S0N5</accession>
<comment type="similarity">
    <text evidence="8">Belongs to the IUNH family.</text>
</comment>
<evidence type="ECO:0000256" key="13">
    <source>
        <dbReference type="ARBA" id="ARBA00022753"/>
    </source>
</evidence>
<dbReference type="GO" id="GO:0016316">
    <property type="term" value="F:phosphatidylinositol-3,4-bisphosphate 4-phosphatase activity"/>
    <property type="evidence" value="ECO:0007669"/>
    <property type="project" value="UniProtKB-EC"/>
</dbReference>
<evidence type="ECO:0000256" key="4">
    <source>
        <dbReference type="ARBA" id="ARBA00004496"/>
    </source>
</evidence>
<evidence type="ECO:0000256" key="18">
    <source>
        <dbReference type="ARBA" id="ARBA00023242"/>
    </source>
</evidence>
<dbReference type="InterPro" id="IPR001910">
    <property type="entry name" value="Inosine/uridine_hydrolase_dom"/>
</dbReference>
<keyword evidence="12" id="KW-0597">Phosphoprotein</keyword>
<dbReference type="InterPro" id="IPR039034">
    <property type="entry name" value="INPP4"/>
</dbReference>
<reference evidence="28" key="2">
    <citation type="submission" date="2004-02" db="EMBL/GenBank/DDBJ databases">
        <authorList>
            <consortium name="Genoscope"/>
            <consortium name="Whitehead Institute Centre for Genome Research"/>
        </authorList>
    </citation>
    <scope>NUCLEOTIDE SEQUENCE</scope>
</reference>
<evidence type="ECO:0000256" key="10">
    <source>
        <dbReference type="ARBA" id="ARBA00022475"/>
    </source>
</evidence>
<dbReference type="PROSITE" id="PS50004">
    <property type="entry name" value="C2"/>
    <property type="match status" value="1"/>
</dbReference>
<name>Q4S0N5_TETNG</name>
<keyword evidence="17" id="KW-0472">Membrane</keyword>
<evidence type="ECO:0000256" key="19">
    <source>
        <dbReference type="ARBA" id="ARBA00034105"/>
    </source>
</evidence>
<proteinExistence type="inferred from homology"/>
<keyword evidence="11" id="KW-0963">Cytoplasm</keyword>
<dbReference type="KEGG" id="tng:GSTEN00025943G001"/>
<protein>
    <recommendedName>
        <fullName evidence="23">Inositol polyphosphate-4-phosphatase type I A</fullName>
        <ecNumber evidence="9">3.1.3.66</ecNumber>
    </recommendedName>
    <alternativeName>
        <fullName evidence="25">Inositol polyphosphate 4-phosphatase type I</fullName>
    </alternativeName>
    <alternativeName>
        <fullName evidence="24">Type I inositol 3,4-bisphosphate 4-phosphatase</fullName>
    </alternativeName>
</protein>
<evidence type="ECO:0000256" key="6">
    <source>
        <dbReference type="ARBA" id="ARBA00004847"/>
    </source>
</evidence>
<evidence type="ECO:0000256" key="7">
    <source>
        <dbReference type="ARBA" id="ARBA00006306"/>
    </source>
</evidence>
<keyword evidence="13" id="KW-0967">Endosome</keyword>
<reference evidence="28" key="1">
    <citation type="journal article" date="2004" name="Nature">
        <title>Genome duplication in the teleost fish Tetraodon nigroviridis reveals the early vertebrate proto-karyotype.</title>
        <authorList>
            <person name="Jaillon O."/>
            <person name="Aury J.-M."/>
            <person name="Brunet F."/>
            <person name="Petit J.-L."/>
            <person name="Stange-Thomann N."/>
            <person name="Mauceli E."/>
            <person name="Bouneau L."/>
            <person name="Fischer C."/>
            <person name="Ozouf-Costaz C."/>
            <person name="Bernot A."/>
            <person name="Nicaud S."/>
            <person name="Jaffe D."/>
            <person name="Fisher S."/>
            <person name="Lutfalla G."/>
            <person name="Dossat C."/>
            <person name="Segurens B."/>
            <person name="Dasilva C."/>
            <person name="Salanoubat M."/>
            <person name="Levy M."/>
            <person name="Boudet N."/>
            <person name="Castellano S."/>
            <person name="Anthouard V."/>
            <person name="Jubin C."/>
            <person name="Castelli V."/>
            <person name="Katinka M."/>
            <person name="Vacherie B."/>
            <person name="Biemont C."/>
            <person name="Skalli Z."/>
            <person name="Cattolico L."/>
            <person name="Poulain J."/>
            <person name="De Berardinis V."/>
            <person name="Cruaud C."/>
            <person name="Duprat S."/>
            <person name="Brottier P."/>
            <person name="Coutanceau J.-P."/>
            <person name="Gouzy J."/>
            <person name="Parra G."/>
            <person name="Lardier G."/>
            <person name="Chapple C."/>
            <person name="McKernan K.J."/>
            <person name="McEwan P."/>
            <person name="Bosak S."/>
            <person name="Kellis M."/>
            <person name="Volff J.-N."/>
            <person name="Guigo R."/>
            <person name="Zody M.C."/>
            <person name="Mesirov J."/>
            <person name="Lindblad-Toh K."/>
            <person name="Birren B."/>
            <person name="Nusbaum C."/>
            <person name="Kahn D."/>
            <person name="Robinson-Rechavi M."/>
            <person name="Laudet V."/>
            <person name="Schachter V."/>
            <person name="Quetier F."/>
            <person name="Saurin W."/>
            <person name="Scarpelli C."/>
            <person name="Wincker P."/>
            <person name="Lander E.S."/>
            <person name="Weissenbach J."/>
            <person name="Roest Crollius H."/>
        </authorList>
    </citation>
    <scope>NUCLEOTIDE SEQUENCE [LARGE SCALE GENOMIC DNA]</scope>
</reference>
<dbReference type="Pfam" id="PF01156">
    <property type="entry name" value="IU_nuc_hydro"/>
    <property type="match status" value="1"/>
</dbReference>
<feature type="region of interest" description="Disordered" evidence="26">
    <location>
        <begin position="688"/>
        <end position="720"/>
    </location>
</feature>
<comment type="catalytic activity">
    <reaction evidence="20">
        <text>1D-myo-inositol 3,4-bisphosphate + H2O = 1D-myo-inositol 3-phosphate + phosphate</text>
        <dbReference type="Rhea" id="RHEA:43388"/>
        <dbReference type="ChEBI" id="CHEBI:15377"/>
        <dbReference type="ChEBI" id="CHEBI:43474"/>
        <dbReference type="ChEBI" id="CHEBI:58401"/>
        <dbReference type="ChEBI" id="CHEBI:83241"/>
    </reaction>
    <physiologicalReaction direction="left-to-right" evidence="20">
        <dbReference type="Rhea" id="RHEA:43389"/>
    </physiologicalReaction>
</comment>
<evidence type="ECO:0000256" key="15">
    <source>
        <dbReference type="ARBA" id="ARBA00023018"/>
    </source>
</evidence>
<feature type="region of interest" description="Disordered" evidence="26">
    <location>
        <begin position="294"/>
        <end position="313"/>
    </location>
</feature>
<dbReference type="UniPathway" id="UPA00944"/>
<evidence type="ECO:0000256" key="22">
    <source>
        <dbReference type="ARBA" id="ARBA00065112"/>
    </source>
</evidence>
<dbReference type="SUPFAM" id="SSF49562">
    <property type="entry name" value="C2 domain (Calcium/lipid-binding domain, CaLB)"/>
    <property type="match status" value="1"/>
</dbReference>
<dbReference type="SUPFAM" id="SSF53590">
    <property type="entry name" value="Nucleoside hydrolase"/>
    <property type="match status" value="1"/>
</dbReference>
<comment type="subcellular location">
    <subcellularLocation>
        <location evidence="3">Cell membrane</location>
    </subcellularLocation>
    <subcellularLocation>
        <location evidence="4">Cytoplasm</location>
    </subcellularLocation>
    <subcellularLocation>
        <location evidence="2">Early endosome membrane</location>
    </subcellularLocation>
    <subcellularLocation>
        <location evidence="1">Nucleus</location>
    </subcellularLocation>
    <subcellularLocation>
        <location evidence="19">Postsynaptic density</location>
    </subcellularLocation>
    <subcellularLocation>
        <location evidence="5">Recycling endosome membrane</location>
    </subcellularLocation>
</comment>
<evidence type="ECO:0000259" key="27">
    <source>
        <dbReference type="PROSITE" id="PS50004"/>
    </source>
</evidence>
<evidence type="ECO:0000256" key="16">
    <source>
        <dbReference type="ARBA" id="ARBA00023098"/>
    </source>
</evidence>
<feature type="compositionally biased region" description="Low complexity" evidence="26">
    <location>
        <begin position="603"/>
        <end position="630"/>
    </location>
</feature>
<dbReference type="GO" id="GO:0014069">
    <property type="term" value="C:postsynaptic density"/>
    <property type="evidence" value="ECO:0007669"/>
    <property type="project" value="UniProtKB-SubCell"/>
</dbReference>
<dbReference type="GO" id="GO:0055038">
    <property type="term" value="C:recycling endosome membrane"/>
    <property type="evidence" value="ECO:0007669"/>
    <property type="project" value="UniProtKB-SubCell"/>
</dbReference>
<keyword evidence="10" id="KW-1003">Cell membrane</keyword>
<keyword evidence="16" id="KW-0443">Lipid metabolism</keyword>
<feature type="region of interest" description="Disordered" evidence="26">
    <location>
        <begin position="595"/>
        <end position="648"/>
    </location>
</feature>
<gene>
    <name evidence="28" type="ORF">GSTENG00025943001</name>
</gene>
<dbReference type="EMBL" id="CAAE01014781">
    <property type="protein sequence ID" value="CAG05797.1"/>
    <property type="molecule type" value="Genomic_DNA"/>
</dbReference>
<evidence type="ECO:0000256" key="5">
    <source>
        <dbReference type="ARBA" id="ARBA00004565"/>
    </source>
</evidence>
<comment type="similarity">
    <text evidence="7">Belongs to the inositol 3,4-bisphosphate 4-phosphatase family.</text>
</comment>
<dbReference type="PANTHER" id="PTHR12187:SF12">
    <property type="entry name" value="PHOSPHATIDYLINOSITOL-3,4-BISPHOSPHATE 4-PHOSPHATASE"/>
    <property type="match status" value="1"/>
</dbReference>
<evidence type="ECO:0000256" key="1">
    <source>
        <dbReference type="ARBA" id="ARBA00004123"/>
    </source>
</evidence>
<evidence type="ECO:0000313" key="28">
    <source>
        <dbReference type="EMBL" id="CAG05797.1"/>
    </source>
</evidence>
<evidence type="ECO:0000256" key="3">
    <source>
        <dbReference type="ARBA" id="ARBA00004236"/>
    </source>
</evidence>
<feature type="compositionally biased region" description="Basic and acidic residues" evidence="26">
    <location>
        <begin position="300"/>
        <end position="313"/>
    </location>
</feature>
<dbReference type="GO" id="GO:0016799">
    <property type="term" value="F:hydrolase activity, hydrolyzing N-glycosyl compounds"/>
    <property type="evidence" value="ECO:0007669"/>
    <property type="project" value="InterPro"/>
</dbReference>
<comment type="pathway">
    <text evidence="6">Signal transduction; phosphatidylinositol signaling pathway.</text>
</comment>
<organism evidence="28">
    <name type="scientific">Tetraodon nigroviridis</name>
    <name type="common">Spotted green pufferfish</name>
    <name type="synonym">Chelonodon nigroviridis</name>
    <dbReference type="NCBI Taxonomy" id="99883"/>
    <lineage>
        <taxon>Eukaryota</taxon>
        <taxon>Metazoa</taxon>
        <taxon>Chordata</taxon>
        <taxon>Craniata</taxon>
        <taxon>Vertebrata</taxon>
        <taxon>Euteleostomi</taxon>
        <taxon>Actinopterygii</taxon>
        <taxon>Neopterygii</taxon>
        <taxon>Teleostei</taxon>
        <taxon>Neoteleostei</taxon>
        <taxon>Acanthomorphata</taxon>
        <taxon>Eupercaria</taxon>
        <taxon>Tetraodontiformes</taxon>
        <taxon>Tetradontoidea</taxon>
        <taxon>Tetraodontidae</taxon>
        <taxon>Tetraodon</taxon>
    </lineage>
</organism>
<evidence type="ECO:0000256" key="21">
    <source>
        <dbReference type="ARBA" id="ARBA00051892"/>
    </source>
</evidence>
<evidence type="ECO:0000256" key="14">
    <source>
        <dbReference type="ARBA" id="ARBA00022801"/>
    </source>
</evidence>
<evidence type="ECO:0000256" key="23">
    <source>
        <dbReference type="ARBA" id="ARBA00074640"/>
    </source>
</evidence>
<feature type="compositionally biased region" description="Basic and acidic residues" evidence="26">
    <location>
        <begin position="698"/>
        <end position="715"/>
    </location>
</feature>
<evidence type="ECO:0000256" key="26">
    <source>
        <dbReference type="SAM" id="MobiDB-lite"/>
    </source>
</evidence>
<sequence>MKGIESQIGNKRRLQTDHHTERATFNALFFQHTLEDSDTHARTDETDDSVIIGPPVVLSSFYNRQRQRQTMSGRERSPRHRPWSVYRANTFDLSAEMMGLALWARDPDEPVLEFSVACSELIAPALDRKPSSFVAVSCTTPPQAFWTKHAQTEIMEATSNPIYLSSIAFFQDSMITQQTQVKLSVYDVKDRSQGTMYMLGSSMFSVKELLQDKHHRLHLTLRYRGKHGGDTANVWGGRSQRARCGTGRRRTSVWETSLSSPGRWRKSVNRERRCRGCREETPLTGGVRRRHVTNIPLPHHGREPPTDPGADGRERAVPARAPAVCQAAAGGRCCQVTPQRYLLPQSQVCSSNAFVCRVCELEELGELSPCWENLRRQIITQYQTIILTYQETISDLHEYKGPSFKSSTLKAERKLEFIPTNLHVQRMRVQGESGYDRTYDVVTIGAPAAHHQGFKGCGLRRLLHKLEEARKHQSCAASKRMAYQPQDIVKAKELIGQINTLKTQVCYYTERLSRAAKDRSANALERTLTILKEKVGNLSPLSLSDEKGQDLVIPKHIFICPRLPRTSPLQTRQLVTVCDSRLLSSAILALAAARPELSQHGTPSPSSSSLSPSSRSPSRSPSRHSTSPSRAGTSPSAEGAKNKRSSFRADLPEEEWEKICLNVDKSLECVIQKVDRLLQRDKLQSDSSSEDVFLLANEEPKNVRKDSSPEVEKSSPGESSVCLNKPPVANCRAVRTSVLAGEWSEALYPLLTTLSDCASLMSDKAKKATVFLLMQDSAPTIATSLTLQYRRDVVFCQTLTALICGFIIKLRNSLCDAGFLRQLHTIGLLVQYEGLLSTYGNVCDMSTRPTTAASPDQCVRVCLCVCVCADRCFLKGEELAMLEDMCVGVMDLRNVTFKVTQASSGVAPDMPPVITGNRNGFNVRVPMPAVMFDMLPREIQNGMLLRVQPVLFNVGINEQQTLAEKFGDTSLQDVINMESMTRFQSYYDQFKEVLPEDSLPRSHSTTSLPELLKLLSQNVNAKKSKNVEILWQAAEACRRLNGVRFTSCKSAKDRTAMSVTLEQCQILQQEHALAPQVFYQALDCMRSEGCRRENTMKNVGCRKYAFNSLQLKAFPKQYRPPEGTYGKPLPFLPHINVTVTLSNGRSLRPGAQFYHAVCPIATQLQSRSRMKKKLLVDVDCGVDDAQAIMLALAAPNVELLGITCVHGNTTVENIPVFKGAAKPLLGNTISAGHFHGYDGLGDAPDPNAPGLDMVQEEAAVSAMLRIINENPGEVSLVATAPLTNLALAVRMDPSFPSKLRGLYIMGGNTECQLSGARGSRLSNSRLCVLSPRKHHRVRRVQLHG</sequence>
<evidence type="ECO:0000256" key="12">
    <source>
        <dbReference type="ARBA" id="ARBA00022553"/>
    </source>
</evidence>
<feature type="domain" description="C2" evidence="27">
    <location>
        <begin position="87"/>
        <end position="219"/>
    </location>
</feature>
<dbReference type="EC" id="3.1.3.66" evidence="9"/>
<evidence type="ECO:0000256" key="24">
    <source>
        <dbReference type="ARBA" id="ARBA00080875"/>
    </source>
</evidence>
<dbReference type="InterPro" id="IPR000008">
    <property type="entry name" value="C2_dom"/>
</dbReference>
<evidence type="ECO:0000256" key="9">
    <source>
        <dbReference type="ARBA" id="ARBA00013037"/>
    </source>
</evidence>
<evidence type="ECO:0000256" key="2">
    <source>
        <dbReference type="ARBA" id="ARBA00004146"/>
    </source>
</evidence>
<evidence type="ECO:0000256" key="11">
    <source>
        <dbReference type="ARBA" id="ARBA00022490"/>
    </source>
</evidence>
<keyword evidence="15" id="KW-0770">Synapse</keyword>